<evidence type="ECO:0000313" key="1">
    <source>
        <dbReference type="EMBL" id="AJG22589.1"/>
    </source>
</evidence>
<proteinExistence type="predicted"/>
<reference evidence="1 2" key="1">
    <citation type="journal article" date="2015" name="Genome Announc.">
        <title>Complete Genome Sequence of Cupriavidus basilensis 4G11, Isolated from the Oak Ridge Field Research Center Site.</title>
        <authorList>
            <person name="Ray J."/>
            <person name="Waters R.J."/>
            <person name="Skerker J.M."/>
            <person name="Kuehl J.V."/>
            <person name="Price M.N."/>
            <person name="Huang J."/>
            <person name="Chakraborty R."/>
            <person name="Arkin A.P."/>
            <person name="Deutschbauer A."/>
        </authorList>
    </citation>
    <scope>NUCLEOTIDE SEQUENCE [LARGE SCALE GENOMIC DNA]</scope>
    <source>
        <strain evidence="1">4G11</strain>
    </source>
</reference>
<dbReference type="KEGG" id="cbw:RR42_s0999"/>
<dbReference type="AlphaFoldDB" id="A0A0C4YKR5"/>
<accession>A0A0C4YKR5</accession>
<dbReference type="EMBL" id="CP010537">
    <property type="protein sequence ID" value="AJG22589.1"/>
    <property type="molecule type" value="Genomic_DNA"/>
</dbReference>
<protein>
    <submittedName>
        <fullName evidence="1">Uncharacterized protein</fullName>
    </submittedName>
</protein>
<sequence>MAICLFAIPTGVYLGWRLRGALDQRQVYRTCYGLLVVTALKLLWDGVSCYLP</sequence>
<keyword evidence="2" id="KW-1185">Reference proteome</keyword>
<dbReference type="Proteomes" id="UP000031843">
    <property type="component" value="Chromosome secondary"/>
</dbReference>
<evidence type="ECO:0000313" key="2">
    <source>
        <dbReference type="Proteomes" id="UP000031843"/>
    </source>
</evidence>
<organism evidence="1 2">
    <name type="scientific">Cupriavidus basilensis</name>
    <dbReference type="NCBI Taxonomy" id="68895"/>
    <lineage>
        <taxon>Bacteria</taxon>
        <taxon>Pseudomonadati</taxon>
        <taxon>Pseudomonadota</taxon>
        <taxon>Betaproteobacteria</taxon>
        <taxon>Burkholderiales</taxon>
        <taxon>Burkholderiaceae</taxon>
        <taxon>Cupriavidus</taxon>
    </lineage>
</organism>
<name>A0A0C4YKR5_9BURK</name>
<gene>
    <name evidence="1" type="ORF">RR42_s0999</name>
</gene>